<comment type="subcellular location">
    <subcellularLocation>
        <location evidence="2">Cell membrane</location>
    </subcellularLocation>
</comment>
<dbReference type="InterPro" id="IPR003594">
    <property type="entry name" value="HATPase_dom"/>
</dbReference>
<evidence type="ECO:0000256" key="12">
    <source>
        <dbReference type="SAM" id="Phobius"/>
    </source>
</evidence>
<dbReference type="Pfam" id="PF00672">
    <property type="entry name" value="HAMP"/>
    <property type="match status" value="1"/>
</dbReference>
<feature type="compositionally biased region" description="Polar residues" evidence="11">
    <location>
        <begin position="439"/>
        <end position="449"/>
    </location>
</feature>
<dbReference type="PANTHER" id="PTHR45436">
    <property type="entry name" value="SENSOR HISTIDINE KINASE YKOH"/>
    <property type="match status" value="1"/>
</dbReference>
<evidence type="ECO:0000256" key="9">
    <source>
        <dbReference type="ARBA" id="ARBA00023012"/>
    </source>
</evidence>
<dbReference type="SUPFAM" id="SSF158472">
    <property type="entry name" value="HAMP domain-like"/>
    <property type="match status" value="1"/>
</dbReference>
<dbReference type="EMBL" id="SOAU01000001">
    <property type="protein sequence ID" value="TDT17663.1"/>
    <property type="molecule type" value="Genomic_DNA"/>
</dbReference>
<evidence type="ECO:0000256" key="6">
    <source>
        <dbReference type="ARBA" id="ARBA00022692"/>
    </source>
</evidence>
<dbReference type="AlphaFoldDB" id="A0A4R7I4V5"/>
<dbReference type="GO" id="GO:0000155">
    <property type="term" value="F:phosphorelay sensor kinase activity"/>
    <property type="evidence" value="ECO:0007669"/>
    <property type="project" value="InterPro"/>
</dbReference>
<dbReference type="InterPro" id="IPR005467">
    <property type="entry name" value="His_kinase_dom"/>
</dbReference>
<evidence type="ECO:0000256" key="4">
    <source>
        <dbReference type="ARBA" id="ARBA00022553"/>
    </source>
</evidence>
<dbReference type="Gene3D" id="6.10.340.10">
    <property type="match status" value="1"/>
</dbReference>
<name>A0A4R7I4V5_9ACTN</name>
<keyword evidence="9" id="KW-0902">Two-component regulatory system</keyword>
<dbReference type="GO" id="GO:0005886">
    <property type="term" value="C:plasma membrane"/>
    <property type="evidence" value="ECO:0007669"/>
    <property type="project" value="UniProtKB-SubCell"/>
</dbReference>
<dbReference type="CDD" id="cd00075">
    <property type="entry name" value="HATPase"/>
    <property type="match status" value="1"/>
</dbReference>
<dbReference type="Pfam" id="PF00512">
    <property type="entry name" value="HisKA"/>
    <property type="match status" value="1"/>
</dbReference>
<evidence type="ECO:0000259" key="14">
    <source>
        <dbReference type="PROSITE" id="PS50885"/>
    </source>
</evidence>
<evidence type="ECO:0000256" key="1">
    <source>
        <dbReference type="ARBA" id="ARBA00000085"/>
    </source>
</evidence>
<dbReference type="RefSeq" id="WP_133869938.1">
    <property type="nucleotide sequence ID" value="NZ_SOAU01000001.1"/>
</dbReference>
<evidence type="ECO:0000256" key="10">
    <source>
        <dbReference type="ARBA" id="ARBA00023136"/>
    </source>
</evidence>
<dbReference type="CDD" id="cd00082">
    <property type="entry name" value="HisKA"/>
    <property type="match status" value="1"/>
</dbReference>
<dbReference type="SMART" id="SM00388">
    <property type="entry name" value="HisKA"/>
    <property type="match status" value="1"/>
</dbReference>
<comment type="catalytic activity">
    <reaction evidence="1">
        <text>ATP + protein L-histidine = ADP + protein N-phospho-L-histidine.</text>
        <dbReference type="EC" id="2.7.13.3"/>
    </reaction>
</comment>
<dbReference type="Gene3D" id="1.10.287.130">
    <property type="match status" value="1"/>
</dbReference>
<keyword evidence="7 15" id="KW-0418">Kinase</keyword>
<evidence type="ECO:0000256" key="7">
    <source>
        <dbReference type="ARBA" id="ARBA00022777"/>
    </source>
</evidence>
<keyword evidence="16" id="KW-1185">Reference proteome</keyword>
<dbReference type="InterPro" id="IPR036890">
    <property type="entry name" value="HATPase_C_sf"/>
</dbReference>
<sequence>MSLRWKIALAMAAIAVVSTVAIGAVSYRSTRQQLLSEVDRSLLDVESVFRQGQFGRDPLPERGPLSGLDARIVDSSGSVLESTFPVDFPVDAAAAATLGRRAATTIDTVDTDDGAYRVRTVGFARGAIQFGRSLAETERVLDGLRVRIVLWSLLVGGLAAALGWWISSAATKPLRRLTEAAEQVEATGRLDVEVGPDDRTDEAGRLTAAFRGMLAALARSKDEQRRLVQDAGHELRTPLTSLRTNLDVLDRYPDLSDDDRREIVRDLRAEVDELTDLVDEVVTVATGESSDEPAVELRLDQLVADVAERYGRRTGRTIELSSRPTTVTAQRSAVQRAVSCLLDNATKFDPSDEAISVTVAEATVTVADRGPGIASSDLPYVFERFYRADVDRTRPGSGLGLSIVDAIARRHGGRAFADRRVGGGAEVGFRLGPWPPPQTADSHPPLTSV</sequence>
<dbReference type="SUPFAM" id="SSF55874">
    <property type="entry name" value="ATPase domain of HSP90 chaperone/DNA topoisomerase II/histidine kinase"/>
    <property type="match status" value="1"/>
</dbReference>
<dbReference type="EC" id="2.7.13.3" evidence="3"/>
<keyword evidence="10 12" id="KW-0472">Membrane</keyword>
<evidence type="ECO:0000256" key="5">
    <source>
        <dbReference type="ARBA" id="ARBA00022679"/>
    </source>
</evidence>
<keyword evidence="8 12" id="KW-1133">Transmembrane helix</keyword>
<evidence type="ECO:0000313" key="16">
    <source>
        <dbReference type="Proteomes" id="UP000294558"/>
    </source>
</evidence>
<gene>
    <name evidence="15" type="ORF">BDK89_3274</name>
</gene>
<reference evidence="15 16" key="1">
    <citation type="submission" date="2019-03" db="EMBL/GenBank/DDBJ databases">
        <title>Sequencing the genomes of 1000 actinobacteria strains.</title>
        <authorList>
            <person name="Klenk H.-P."/>
        </authorList>
    </citation>
    <scope>NUCLEOTIDE SEQUENCE [LARGE SCALE GENOMIC DNA]</scope>
    <source>
        <strain evidence="15 16">DSM 18936</strain>
    </source>
</reference>
<dbReference type="Gene3D" id="3.30.565.10">
    <property type="entry name" value="Histidine kinase-like ATPase, C-terminal domain"/>
    <property type="match status" value="1"/>
</dbReference>
<dbReference type="InterPro" id="IPR003661">
    <property type="entry name" value="HisK_dim/P_dom"/>
</dbReference>
<feature type="domain" description="HAMP" evidence="14">
    <location>
        <begin position="168"/>
        <end position="222"/>
    </location>
</feature>
<evidence type="ECO:0000259" key="13">
    <source>
        <dbReference type="PROSITE" id="PS50109"/>
    </source>
</evidence>
<dbReference type="Pfam" id="PF02518">
    <property type="entry name" value="HATPase_c"/>
    <property type="match status" value="1"/>
</dbReference>
<dbReference type="InterPro" id="IPR050428">
    <property type="entry name" value="TCS_sensor_his_kinase"/>
</dbReference>
<dbReference type="InterPro" id="IPR004358">
    <property type="entry name" value="Sig_transdc_His_kin-like_C"/>
</dbReference>
<dbReference type="PROSITE" id="PS50109">
    <property type="entry name" value="HIS_KIN"/>
    <property type="match status" value="1"/>
</dbReference>
<dbReference type="PROSITE" id="PS50885">
    <property type="entry name" value="HAMP"/>
    <property type="match status" value="1"/>
</dbReference>
<feature type="transmembrane region" description="Helical" evidence="12">
    <location>
        <begin position="148"/>
        <end position="166"/>
    </location>
</feature>
<protein>
    <recommendedName>
        <fullName evidence="3">histidine kinase</fullName>
        <ecNumber evidence="3">2.7.13.3</ecNumber>
    </recommendedName>
</protein>
<feature type="domain" description="Histidine kinase" evidence="13">
    <location>
        <begin position="230"/>
        <end position="435"/>
    </location>
</feature>
<keyword evidence="5" id="KW-0808">Transferase</keyword>
<keyword evidence="6 12" id="KW-0812">Transmembrane</keyword>
<accession>A0A4R7I4V5</accession>
<keyword evidence="4" id="KW-0597">Phosphoprotein</keyword>
<dbReference type="SUPFAM" id="SSF47384">
    <property type="entry name" value="Homodimeric domain of signal transducing histidine kinase"/>
    <property type="match status" value="1"/>
</dbReference>
<dbReference type="PANTHER" id="PTHR45436:SF5">
    <property type="entry name" value="SENSOR HISTIDINE KINASE TRCS"/>
    <property type="match status" value="1"/>
</dbReference>
<organism evidence="15 16">
    <name type="scientific">Ilumatobacter fluminis</name>
    <dbReference type="NCBI Taxonomy" id="467091"/>
    <lineage>
        <taxon>Bacteria</taxon>
        <taxon>Bacillati</taxon>
        <taxon>Actinomycetota</taxon>
        <taxon>Acidimicrobiia</taxon>
        <taxon>Acidimicrobiales</taxon>
        <taxon>Ilumatobacteraceae</taxon>
        <taxon>Ilumatobacter</taxon>
    </lineage>
</organism>
<dbReference type="InterPro" id="IPR036097">
    <property type="entry name" value="HisK_dim/P_sf"/>
</dbReference>
<proteinExistence type="predicted"/>
<dbReference type="InterPro" id="IPR003660">
    <property type="entry name" value="HAMP_dom"/>
</dbReference>
<dbReference type="OrthoDB" id="9786919at2"/>
<dbReference type="SMART" id="SM00304">
    <property type="entry name" value="HAMP"/>
    <property type="match status" value="1"/>
</dbReference>
<evidence type="ECO:0000313" key="15">
    <source>
        <dbReference type="EMBL" id="TDT17663.1"/>
    </source>
</evidence>
<evidence type="ECO:0000256" key="2">
    <source>
        <dbReference type="ARBA" id="ARBA00004236"/>
    </source>
</evidence>
<dbReference type="CDD" id="cd06225">
    <property type="entry name" value="HAMP"/>
    <property type="match status" value="1"/>
</dbReference>
<dbReference type="PRINTS" id="PR00344">
    <property type="entry name" value="BCTRLSENSOR"/>
</dbReference>
<evidence type="ECO:0000256" key="11">
    <source>
        <dbReference type="SAM" id="MobiDB-lite"/>
    </source>
</evidence>
<evidence type="ECO:0000256" key="8">
    <source>
        <dbReference type="ARBA" id="ARBA00022989"/>
    </source>
</evidence>
<feature type="region of interest" description="Disordered" evidence="11">
    <location>
        <begin position="428"/>
        <end position="449"/>
    </location>
</feature>
<evidence type="ECO:0000256" key="3">
    <source>
        <dbReference type="ARBA" id="ARBA00012438"/>
    </source>
</evidence>
<comment type="caution">
    <text evidence="15">The sequence shown here is derived from an EMBL/GenBank/DDBJ whole genome shotgun (WGS) entry which is preliminary data.</text>
</comment>
<dbReference type="SMART" id="SM00387">
    <property type="entry name" value="HATPase_c"/>
    <property type="match status" value="1"/>
</dbReference>
<dbReference type="Proteomes" id="UP000294558">
    <property type="component" value="Unassembled WGS sequence"/>
</dbReference>